<sequence length="83" mass="9088">MSGYDKGIYSRLRKNSILAWMLIIGISLLVFAIPLGILIGILYNFAASELTLAIWIGLKSTLFLIFVGIVICLIATASINSKR</sequence>
<evidence type="ECO:0000256" key="1">
    <source>
        <dbReference type="SAM" id="Phobius"/>
    </source>
</evidence>
<feature type="transmembrane region" description="Helical" evidence="1">
    <location>
        <begin position="20"/>
        <end position="46"/>
    </location>
</feature>
<keyword evidence="3" id="KW-1185">Reference proteome</keyword>
<feature type="transmembrane region" description="Helical" evidence="1">
    <location>
        <begin position="52"/>
        <end position="77"/>
    </location>
</feature>
<protein>
    <submittedName>
        <fullName evidence="2">Uncharacterized protein</fullName>
    </submittedName>
</protein>
<dbReference type="RefSeq" id="WP_038290369.1">
    <property type="nucleotide sequence ID" value="NZ_JAEVHG010000018.1"/>
</dbReference>
<name>A0A4P9VHZ2_9GAMM</name>
<keyword evidence="1" id="KW-0472">Membrane</keyword>
<evidence type="ECO:0000313" key="3">
    <source>
        <dbReference type="Proteomes" id="UP000257039"/>
    </source>
</evidence>
<reference evidence="2 3" key="1">
    <citation type="submission" date="2017-04" db="EMBL/GenBank/DDBJ databases">
        <title>Draft genome sequence of Zooshikella ganghwensis VG4 isolated from Red Sea sediments.</title>
        <authorList>
            <person name="Rehman Z."/>
            <person name="Alam I."/>
            <person name="Kamau A."/>
            <person name="Bajic V."/>
            <person name="Leiknes T."/>
        </authorList>
    </citation>
    <scope>NUCLEOTIDE SEQUENCE [LARGE SCALE GENOMIC DNA]</scope>
    <source>
        <strain evidence="2 3">VG4</strain>
    </source>
</reference>
<dbReference type="Proteomes" id="UP000257039">
    <property type="component" value="Unassembled WGS sequence"/>
</dbReference>
<gene>
    <name evidence="2" type="ORF">B9G39_00605</name>
</gene>
<keyword evidence="1" id="KW-1133">Transmembrane helix</keyword>
<keyword evidence="1" id="KW-0812">Transmembrane</keyword>
<evidence type="ECO:0000313" key="2">
    <source>
        <dbReference type="EMBL" id="RDH42059.1"/>
    </source>
</evidence>
<proteinExistence type="predicted"/>
<accession>A0A4P9VHZ2</accession>
<dbReference type="AlphaFoldDB" id="A0A4P9VHZ2"/>
<dbReference type="EMBL" id="NDXW01000001">
    <property type="protein sequence ID" value="RDH42059.1"/>
    <property type="molecule type" value="Genomic_DNA"/>
</dbReference>
<comment type="caution">
    <text evidence="2">The sequence shown here is derived from an EMBL/GenBank/DDBJ whole genome shotgun (WGS) entry which is preliminary data.</text>
</comment>
<organism evidence="2 3">
    <name type="scientific">Zooshikella ganghwensis</name>
    <dbReference type="NCBI Taxonomy" id="202772"/>
    <lineage>
        <taxon>Bacteria</taxon>
        <taxon>Pseudomonadati</taxon>
        <taxon>Pseudomonadota</taxon>
        <taxon>Gammaproteobacteria</taxon>
        <taxon>Oceanospirillales</taxon>
        <taxon>Zooshikellaceae</taxon>
        <taxon>Zooshikella</taxon>
    </lineage>
</organism>